<dbReference type="InterPro" id="IPR050366">
    <property type="entry name" value="BP-dependent_transpt_permease"/>
</dbReference>
<feature type="transmembrane region" description="Helical" evidence="7">
    <location>
        <begin position="44"/>
        <end position="65"/>
    </location>
</feature>
<reference evidence="9" key="1">
    <citation type="submission" date="2020-05" db="EMBL/GenBank/DDBJ databases">
        <authorList>
            <person name="Chiriac C."/>
            <person name="Salcher M."/>
            <person name="Ghai R."/>
            <person name="Kavagutti S V."/>
        </authorList>
    </citation>
    <scope>NUCLEOTIDE SEQUENCE</scope>
</reference>
<dbReference type="Pfam" id="PF12911">
    <property type="entry name" value="OppC_N"/>
    <property type="match status" value="1"/>
</dbReference>
<dbReference type="PROSITE" id="PS50928">
    <property type="entry name" value="ABC_TM1"/>
    <property type="match status" value="1"/>
</dbReference>
<keyword evidence="5 7" id="KW-1133">Transmembrane helix</keyword>
<feature type="transmembrane region" description="Helical" evidence="7">
    <location>
        <begin position="153"/>
        <end position="172"/>
    </location>
</feature>
<dbReference type="PANTHER" id="PTHR43386:SF1">
    <property type="entry name" value="D,D-DIPEPTIDE TRANSPORT SYSTEM PERMEASE PROTEIN DDPC-RELATED"/>
    <property type="match status" value="1"/>
</dbReference>
<feature type="transmembrane region" description="Helical" evidence="7">
    <location>
        <begin position="212"/>
        <end position="234"/>
    </location>
</feature>
<evidence type="ECO:0000313" key="9">
    <source>
        <dbReference type="EMBL" id="CAB4346008.1"/>
    </source>
</evidence>
<sequence length="379" mass="39746">MSTGVPRLVEPSSGLTAADPLEFGEIAGRTPWQLFWRNFKKDKLALAGLVFIVLLVIAAIAAPLITKLLGAPSPNLINTDALDSFGTPTGPSSEHLFGVDPLGRDVLSRTLYGARVSLEVALISTALATFIGVVLGLVAGFFRGWVDSGISRLMDVLLAFPALLLALGLAAACSLGDGCAVSTPLQAAGLATIVAGLIGSALALARGRREMVAASLVVVGFGLFFTLLGTFFTIKIEPGAGVVIFVITLVSWTYIARIVRGQVLSLREKEFVEASRSLGASDARIVFKEILPNLIVPIIVYATLILPTNILLEAALSFLGAGVQPPNASWGAMIAEATSVFDTAWWYMLVPGLALLFTVLAFNVVGDGLSDALNPRQEG</sequence>
<name>A0A6J5ZWU3_9ZZZZ</name>
<evidence type="ECO:0000259" key="8">
    <source>
        <dbReference type="PROSITE" id="PS50928"/>
    </source>
</evidence>
<dbReference type="GO" id="GO:0055085">
    <property type="term" value="P:transmembrane transport"/>
    <property type="evidence" value="ECO:0007669"/>
    <property type="project" value="InterPro"/>
</dbReference>
<feature type="transmembrane region" description="Helical" evidence="7">
    <location>
        <begin position="344"/>
        <end position="366"/>
    </location>
</feature>
<feature type="transmembrane region" description="Helical" evidence="7">
    <location>
        <begin position="184"/>
        <end position="205"/>
    </location>
</feature>
<gene>
    <name evidence="9" type="ORF">UFOPK3522_01231</name>
</gene>
<evidence type="ECO:0000256" key="6">
    <source>
        <dbReference type="ARBA" id="ARBA00023136"/>
    </source>
</evidence>
<dbReference type="Pfam" id="PF00528">
    <property type="entry name" value="BPD_transp_1"/>
    <property type="match status" value="1"/>
</dbReference>
<keyword evidence="6 7" id="KW-0472">Membrane</keyword>
<proteinExistence type="predicted"/>
<evidence type="ECO:0000256" key="5">
    <source>
        <dbReference type="ARBA" id="ARBA00022989"/>
    </source>
</evidence>
<keyword evidence="2" id="KW-0813">Transport</keyword>
<feature type="transmembrane region" description="Helical" evidence="7">
    <location>
        <begin position="294"/>
        <end position="324"/>
    </location>
</feature>
<feature type="transmembrane region" description="Helical" evidence="7">
    <location>
        <begin position="240"/>
        <end position="259"/>
    </location>
</feature>
<evidence type="ECO:0000256" key="1">
    <source>
        <dbReference type="ARBA" id="ARBA00004651"/>
    </source>
</evidence>
<feature type="transmembrane region" description="Helical" evidence="7">
    <location>
        <begin position="120"/>
        <end position="141"/>
    </location>
</feature>
<protein>
    <submittedName>
        <fullName evidence="9">Unannotated protein</fullName>
    </submittedName>
</protein>
<dbReference type="InterPro" id="IPR025966">
    <property type="entry name" value="OppC_N"/>
</dbReference>
<dbReference type="CDD" id="cd06261">
    <property type="entry name" value="TM_PBP2"/>
    <property type="match status" value="1"/>
</dbReference>
<keyword evidence="3" id="KW-1003">Cell membrane</keyword>
<evidence type="ECO:0000256" key="7">
    <source>
        <dbReference type="SAM" id="Phobius"/>
    </source>
</evidence>
<dbReference type="PANTHER" id="PTHR43386">
    <property type="entry name" value="OLIGOPEPTIDE TRANSPORT SYSTEM PERMEASE PROTEIN APPC"/>
    <property type="match status" value="1"/>
</dbReference>
<evidence type="ECO:0000256" key="3">
    <source>
        <dbReference type="ARBA" id="ARBA00022475"/>
    </source>
</evidence>
<organism evidence="9">
    <name type="scientific">freshwater metagenome</name>
    <dbReference type="NCBI Taxonomy" id="449393"/>
    <lineage>
        <taxon>unclassified sequences</taxon>
        <taxon>metagenomes</taxon>
        <taxon>ecological metagenomes</taxon>
    </lineage>
</organism>
<keyword evidence="4 7" id="KW-0812">Transmembrane</keyword>
<evidence type="ECO:0000256" key="2">
    <source>
        <dbReference type="ARBA" id="ARBA00022448"/>
    </source>
</evidence>
<dbReference type="SUPFAM" id="SSF161098">
    <property type="entry name" value="MetI-like"/>
    <property type="match status" value="2"/>
</dbReference>
<comment type="subcellular location">
    <subcellularLocation>
        <location evidence="1">Cell membrane</location>
        <topology evidence="1">Multi-pass membrane protein</topology>
    </subcellularLocation>
</comment>
<accession>A0A6J5ZWU3</accession>
<dbReference type="AlphaFoldDB" id="A0A6J5ZWU3"/>
<evidence type="ECO:0000256" key="4">
    <source>
        <dbReference type="ARBA" id="ARBA00022692"/>
    </source>
</evidence>
<feature type="domain" description="ABC transmembrane type-1" evidence="8">
    <location>
        <begin position="114"/>
        <end position="366"/>
    </location>
</feature>
<dbReference type="GO" id="GO:0005886">
    <property type="term" value="C:plasma membrane"/>
    <property type="evidence" value="ECO:0007669"/>
    <property type="project" value="UniProtKB-SubCell"/>
</dbReference>
<dbReference type="InterPro" id="IPR035906">
    <property type="entry name" value="MetI-like_sf"/>
</dbReference>
<dbReference type="Gene3D" id="1.10.3720.10">
    <property type="entry name" value="MetI-like"/>
    <property type="match status" value="2"/>
</dbReference>
<dbReference type="EMBL" id="CAESAO010000120">
    <property type="protein sequence ID" value="CAB4346008.1"/>
    <property type="molecule type" value="Genomic_DNA"/>
</dbReference>
<dbReference type="InterPro" id="IPR000515">
    <property type="entry name" value="MetI-like"/>
</dbReference>